<comment type="caution">
    <text evidence="3">The sequence shown here is derived from an EMBL/GenBank/DDBJ whole genome shotgun (WGS) entry which is preliminary data.</text>
</comment>
<organism evidence="3 4">
    <name type="scientific">Mucilaginibacter panaciglaebae</name>
    <dbReference type="NCBI Taxonomy" id="502331"/>
    <lineage>
        <taxon>Bacteria</taxon>
        <taxon>Pseudomonadati</taxon>
        <taxon>Bacteroidota</taxon>
        <taxon>Sphingobacteriia</taxon>
        <taxon>Sphingobacteriales</taxon>
        <taxon>Sphingobacteriaceae</taxon>
        <taxon>Mucilaginibacter</taxon>
    </lineage>
</organism>
<feature type="region of interest" description="Disordered" evidence="1">
    <location>
        <begin position="41"/>
        <end position="71"/>
    </location>
</feature>
<sequence>MLKYFTWQQFLVAALVLSIIWYTVIILLFYHHKIQDYLNGKNKDSTPSEPLRHAWDEDFEDNPLGGEDDLMGKSALPEGMTRLSMAQFGFAPRISDAATEQEAGESWDTATEQKGADEVRERQQSIIPDVLEELKSIFHILETQQGTKQDFISLFGLVSTKYHSIKGTANQQALNDYIRENVLFPISDEELDNLWQ</sequence>
<accession>A0ABP7WKD3</accession>
<evidence type="ECO:0000256" key="1">
    <source>
        <dbReference type="SAM" id="MobiDB-lite"/>
    </source>
</evidence>
<feature type="compositionally biased region" description="Acidic residues" evidence="1">
    <location>
        <begin position="57"/>
        <end position="69"/>
    </location>
</feature>
<proteinExistence type="predicted"/>
<dbReference type="RefSeq" id="WP_345101557.1">
    <property type="nucleotide sequence ID" value="NZ_BAABCV010000003.1"/>
</dbReference>
<evidence type="ECO:0000313" key="3">
    <source>
        <dbReference type="EMBL" id="GAA4090926.1"/>
    </source>
</evidence>
<keyword evidence="2" id="KW-1133">Transmembrane helix</keyword>
<name>A0ABP7WKD3_9SPHI</name>
<gene>
    <name evidence="3" type="ORF">GCM10022392_10820</name>
</gene>
<reference evidence="4" key="1">
    <citation type="journal article" date="2019" name="Int. J. Syst. Evol. Microbiol.">
        <title>The Global Catalogue of Microorganisms (GCM) 10K type strain sequencing project: providing services to taxonomists for standard genome sequencing and annotation.</title>
        <authorList>
            <consortium name="The Broad Institute Genomics Platform"/>
            <consortium name="The Broad Institute Genome Sequencing Center for Infectious Disease"/>
            <person name="Wu L."/>
            <person name="Ma J."/>
        </authorList>
    </citation>
    <scope>NUCLEOTIDE SEQUENCE [LARGE SCALE GENOMIC DNA]</scope>
    <source>
        <strain evidence="4">JCM 17085</strain>
    </source>
</reference>
<evidence type="ECO:0000256" key="2">
    <source>
        <dbReference type="SAM" id="Phobius"/>
    </source>
</evidence>
<keyword evidence="2" id="KW-0812">Transmembrane</keyword>
<feature type="compositionally biased region" description="Basic and acidic residues" evidence="1">
    <location>
        <begin position="41"/>
        <end position="56"/>
    </location>
</feature>
<protein>
    <submittedName>
        <fullName evidence="3">Uncharacterized protein</fullName>
    </submittedName>
</protein>
<evidence type="ECO:0000313" key="4">
    <source>
        <dbReference type="Proteomes" id="UP001500841"/>
    </source>
</evidence>
<dbReference type="EMBL" id="BAABCV010000003">
    <property type="protein sequence ID" value="GAA4090926.1"/>
    <property type="molecule type" value="Genomic_DNA"/>
</dbReference>
<keyword evidence="4" id="KW-1185">Reference proteome</keyword>
<dbReference type="Proteomes" id="UP001500841">
    <property type="component" value="Unassembled WGS sequence"/>
</dbReference>
<keyword evidence="2" id="KW-0472">Membrane</keyword>
<feature type="transmembrane region" description="Helical" evidence="2">
    <location>
        <begin position="6"/>
        <end position="30"/>
    </location>
</feature>